<evidence type="ECO:0000313" key="7">
    <source>
        <dbReference type="Proteomes" id="UP000010471"/>
    </source>
</evidence>
<evidence type="ECO:0000256" key="1">
    <source>
        <dbReference type="ARBA" id="ARBA00004776"/>
    </source>
</evidence>
<dbReference type="OrthoDB" id="9806824at2"/>
<dbReference type="HOGENOM" id="CLU_023845_5_1_3"/>
<comment type="pathway">
    <text evidence="1">Cell wall biogenesis; cell wall polysaccharide biosynthesis.</text>
</comment>
<name>K9WDZ0_9CYAN</name>
<dbReference type="EMBL" id="CP003630">
    <property type="protein sequence ID" value="AFZ17979.1"/>
    <property type="molecule type" value="Genomic_DNA"/>
</dbReference>
<evidence type="ECO:0000256" key="3">
    <source>
        <dbReference type="ARBA" id="ARBA00022676"/>
    </source>
</evidence>
<evidence type="ECO:0000256" key="2">
    <source>
        <dbReference type="ARBA" id="ARBA00006739"/>
    </source>
</evidence>
<evidence type="ECO:0000259" key="5">
    <source>
        <dbReference type="Pfam" id="PF00535"/>
    </source>
</evidence>
<dbReference type="eggNOG" id="COG1216">
    <property type="taxonomic scope" value="Bacteria"/>
</dbReference>
<keyword evidence="7" id="KW-1185">Reference proteome</keyword>
<dbReference type="GO" id="GO:0016757">
    <property type="term" value="F:glycosyltransferase activity"/>
    <property type="evidence" value="ECO:0007669"/>
    <property type="project" value="UniProtKB-KW"/>
</dbReference>
<organism evidence="6 7">
    <name type="scientific">Allocoleopsis franciscana PCC 7113</name>
    <dbReference type="NCBI Taxonomy" id="1173027"/>
    <lineage>
        <taxon>Bacteria</taxon>
        <taxon>Bacillati</taxon>
        <taxon>Cyanobacteriota</taxon>
        <taxon>Cyanophyceae</taxon>
        <taxon>Coleofasciculales</taxon>
        <taxon>Coleofasciculaceae</taxon>
        <taxon>Allocoleopsis</taxon>
        <taxon>Allocoleopsis franciscana</taxon>
    </lineage>
</organism>
<comment type="similarity">
    <text evidence="2">Belongs to the glycosyltransferase 2 family.</text>
</comment>
<keyword evidence="4 6" id="KW-0808">Transferase</keyword>
<dbReference type="PANTHER" id="PTHR43179:SF12">
    <property type="entry name" value="GALACTOFURANOSYLTRANSFERASE GLFT2"/>
    <property type="match status" value="1"/>
</dbReference>
<dbReference type="Pfam" id="PF00535">
    <property type="entry name" value="Glycos_transf_2"/>
    <property type="match status" value="1"/>
</dbReference>
<dbReference type="PATRIC" id="fig|1173027.3.peg.2362"/>
<dbReference type="InterPro" id="IPR001173">
    <property type="entry name" value="Glyco_trans_2-like"/>
</dbReference>
<feature type="domain" description="Glycosyltransferase 2-like" evidence="5">
    <location>
        <begin position="10"/>
        <end position="134"/>
    </location>
</feature>
<gene>
    <name evidence="6" type="ORF">Mic7113_2164</name>
</gene>
<dbReference type="Gene3D" id="3.90.550.10">
    <property type="entry name" value="Spore Coat Polysaccharide Biosynthesis Protein SpsA, Chain A"/>
    <property type="match status" value="1"/>
</dbReference>
<dbReference type="KEGG" id="mic:Mic7113_2164"/>
<proteinExistence type="inferred from homology"/>
<protein>
    <submittedName>
        <fullName evidence="6">Putative glycosyltransferase</fullName>
    </submittedName>
</protein>
<dbReference type="STRING" id="1173027.Mic7113_2164"/>
<dbReference type="InterPro" id="IPR029044">
    <property type="entry name" value="Nucleotide-diphossugar_trans"/>
</dbReference>
<dbReference type="PANTHER" id="PTHR43179">
    <property type="entry name" value="RHAMNOSYLTRANSFERASE WBBL"/>
    <property type="match status" value="1"/>
</dbReference>
<evidence type="ECO:0000256" key="4">
    <source>
        <dbReference type="ARBA" id="ARBA00022679"/>
    </source>
</evidence>
<sequence>MNCDRLAALLTCHNRKLLTLACLQALFHQELKGKLTIDVYLVDDGSTDDTAEAVAQSYPQVKILKGDGSLFWNGGTRLAFAEAIKDDYDYYLWLNNDTLLYPNALSHLLETFDHLRDQGEHRAIVAGSTCDPQTKAPTYGGVMRRSRWRPLKFDLLEPGESPQRCDTINGNCVLIPRAVVQVVGNLEPAFTHYAGDWDYGLRAQRQGCTLWVAPGYVGTCSQNYKPGSEADESVALGEGLKKIGQPKGLPVKEQVLHPFWEWKIFAQRHGGLLWPLYWLIPYRRLLGISLIGGSEKKAE</sequence>
<keyword evidence="3" id="KW-0328">Glycosyltransferase</keyword>
<accession>K9WDZ0</accession>
<dbReference type="RefSeq" id="WP_015182131.1">
    <property type="nucleotide sequence ID" value="NC_019738.1"/>
</dbReference>
<evidence type="ECO:0000313" key="6">
    <source>
        <dbReference type="EMBL" id="AFZ17979.1"/>
    </source>
</evidence>
<dbReference type="Proteomes" id="UP000010471">
    <property type="component" value="Chromosome"/>
</dbReference>
<dbReference type="SUPFAM" id="SSF53448">
    <property type="entry name" value="Nucleotide-diphospho-sugar transferases"/>
    <property type="match status" value="1"/>
</dbReference>
<dbReference type="AlphaFoldDB" id="K9WDZ0"/>
<reference evidence="6 7" key="1">
    <citation type="submission" date="2012-06" db="EMBL/GenBank/DDBJ databases">
        <title>Finished chromosome of genome of Microcoleus sp. PCC 7113.</title>
        <authorList>
            <consortium name="US DOE Joint Genome Institute"/>
            <person name="Gugger M."/>
            <person name="Coursin T."/>
            <person name="Rippka R."/>
            <person name="Tandeau De Marsac N."/>
            <person name="Huntemann M."/>
            <person name="Wei C.-L."/>
            <person name="Han J."/>
            <person name="Detter J.C."/>
            <person name="Han C."/>
            <person name="Tapia R."/>
            <person name="Chen A."/>
            <person name="Kyrpides N."/>
            <person name="Mavromatis K."/>
            <person name="Markowitz V."/>
            <person name="Szeto E."/>
            <person name="Ivanova N."/>
            <person name="Pagani I."/>
            <person name="Pati A."/>
            <person name="Goodwin L."/>
            <person name="Nordberg H.P."/>
            <person name="Cantor M.N."/>
            <person name="Hua S.X."/>
            <person name="Woyke T."/>
            <person name="Kerfeld C.A."/>
        </authorList>
    </citation>
    <scope>NUCLEOTIDE SEQUENCE [LARGE SCALE GENOMIC DNA]</scope>
    <source>
        <strain evidence="6 7">PCC 7113</strain>
    </source>
</reference>